<name>A0A5C8ZVH1_9GAMM</name>
<dbReference type="InterPro" id="IPR012341">
    <property type="entry name" value="6hp_glycosidase-like_sf"/>
</dbReference>
<dbReference type="InterPro" id="IPR032342">
    <property type="entry name" value="DUF4861"/>
</dbReference>
<dbReference type="InterPro" id="IPR010905">
    <property type="entry name" value="Glyco_hydro_88"/>
</dbReference>
<dbReference type="InterPro" id="IPR052043">
    <property type="entry name" value="PolySaccharide_Degr_Enz"/>
</dbReference>
<reference evidence="2 3" key="1">
    <citation type="submission" date="2019-08" db="EMBL/GenBank/DDBJ databases">
        <title>Parahaliea maris sp. nov., isolated from the surface seawater.</title>
        <authorList>
            <person name="Liu Y."/>
        </authorList>
    </citation>
    <scope>NUCLEOTIDE SEQUENCE [LARGE SCALE GENOMIC DNA]</scope>
    <source>
        <strain evidence="2 3">S2-26</strain>
    </source>
</reference>
<comment type="caution">
    <text evidence="2">The sequence shown here is derived from an EMBL/GenBank/DDBJ whole genome shotgun (WGS) entry which is preliminary data.</text>
</comment>
<gene>
    <name evidence="2" type="ORF">FVW59_11280</name>
</gene>
<keyword evidence="1 2" id="KW-0378">Hydrolase</keyword>
<dbReference type="Pfam" id="PF16153">
    <property type="entry name" value="DUF4861"/>
    <property type="match status" value="1"/>
</dbReference>
<dbReference type="EMBL" id="VRYZ01000004">
    <property type="protein sequence ID" value="TXS91839.1"/>
    <property type="molecule type" value="Genomic_DNA"/>
</dbReference>
<keyword evidence="3" id="KW-1185">Reference proteome</keyword>
<dbReference type="GO" id="GO:0016787">
    <property type="term" value="F:hydrolase activity"/>
    <property type="evidence" value="ECO:0007669"/>
    <property type="project" value="UniProtKB-KW"/>
</dbReference>
<dbReference type="Proteomes" id="UP000321933">
    <property type="component" value="Unassembled WGS sequence"/>
</dbReference>
<evidence type="ECO:0000313" key="2">
    <source>
        <dbReference type="EMBL" id="TXS91839.1"/>
    </source>
</evidence>
<dbReference type="AlphaFoldDB" id="A0A5C8ZVH1"/>
<dbReference type="InterPro" id="IPR008928">
    <property type="entry name" value="6-hairpin_glycosidase_sf"/>
</dbReference>
<dbReference type="Gene3D" id="1.50.10.10">
    <property type="match status" value="1"/>
</dbReference>
<dbReference type="SUPFAM" id="SSF48208">
    <property type="entry name" value="Six-hairpin glycosidases"/>
    <property type="match status" value="1"/>
</dbReference>
<protein>
    <submittedName>
        <fullName evidence="2">Glycoside hydrolase family 88 protein</fullName>
    </submittedName>
</protein>
<accession>A0A5C8ZVH1</accession>
<proteinExistence type="predicted"/>
<evidence type="ECO:0000313" key="3">
    <source>
        <dbReference type="Proteomes" id="UP000321933"/>
    </source>
</evidence>
<dbReference type="Pfam" id="PF07470">
    <property type="entry name" value="Glyco_hydro_88"/>
    <property type="match status" value="1"/>
</dbReference>
<dbReference type="OrthoDB" id="6381507at2"/>
<dbReference type="GO" id="GO:0005975">
    <property type="term" value="P:carbohydrate metabolic process"/>
    <property type="evidence" value="ECO:0007669"/>
    <property type="project" value="InterPro"/>
</dbReference>
<evidence type="ECO:0000256" key="1">
    <source>
        <dbReference type="ARBA" id="ARBA00022801"/>
    </source>
</evidence>
<dbReference type="PANTHER" id="PTHR33886">
    <property type="entry name" value="UNSATURATED RHAMNOGALACTURONAN HYDROLASE (EUROFUNG)"/>
    <property type="match status" value="1"/>
</dbReference>
<sequence>MLTLLPLVASAGTAPLATVDVATPSEFARADEPLVLSFAELGVESGVSASSLVALQGEQVLPSQLLDTDGDEAPDSLLVSVDLEGAGREQFRVVSDAALAAQQKYVKRTQAEISRKEGGQWQGRKYIGGDFVNVSELTPPPEHTDHSEFIRYEGPGIESDRVGYRVYLDERNGFDIFGKRVPEPVLQKVGLDGFSSYHEPADWGLDVLKVGASLGMGGYGYWQDGAVQRVSDVSGWTARILENGALQSSFSIDYRDWQVAGKTVQLHSTLTMQAGSRLVKVVLESSEALDNLVTGLVRHPGTEVLKGDLDITGEAFSYLATWGQQSLDGGKLGMAVLFHRKDLQQLAEDEANHVAVLRPRGTRVEYYFLSAWDGEPNGIKNRQAFSDYLEQEAERLTIAPRVQVTSAYGASQKQFPVTAAAARGWAQAMVDSEIARHGKQLAYGGWDDLRQRPSNWEYTTGLLMQAYDDVGLALNDSAYNSVAEEVISSFVAEDGSLHSYDKSRYNIDSINSGKMLLRLYQRTGEERYRKAADQLREQLQEHPRVSAGAFWHKQRYPWQLWLDGVYMGMPFLAHYSQLFENGASLEEVIKEFEVSRDQLRDPETGLYWHAWDEKKQQVWADPDTGRSALFWGRGLGWLAMALVDTLDYIPAGHEEQRQVLVDMTRQLADALLKVQDDSGTWYQILDRPDAVGNYREASASSMFTYMLAKGVNNGILPASYREAAVTAYEGLVREFVEPHPDGSTSLTHNCQVAGLGFGRDGSYQYYMSEKVIRDDPKGLGPFVFASLEIAQLLQ</sequence>
<dbReference type="PANTHER" id="PTHR33886:SF8">
    <property type="entry name" value="UNSATURATED RHAMNOGALACTURONAN HYDROLASE (EUROFUNG)"/>
    <property type="match status" value="1"/>
</dbReference>
<organism evidence="2 3">
    <name type="scientific">Parahaliea aestuarii</name>
    <dbReference type="NCBI Taxonomy" id="1852021"/>
    <lineage>
        <taxon>Bacteria</taxon>
        <taxon>Pseudomonadati</taxon>
        <taxon>Pseudomonadota</taxon>
        <taxon>Gammaproteobacteria</taxon>
        <taxon>Cellvibrionales</taxon>
        <taxon>Halieaceae</taxon>
        <taxon>Parahaliea</taxon>
    </lineage>
</organism>